<dbReference type="PANTHER" id="PTHR47839:SF1">
    <property type="entry name" value="DOMAIN PROTEIN, PUTATIVE (AFU_ORTHOLOGUE AFUA_6G04830)-RELATED"/>
    <property type="match status" value="1"/>
</dbReference>
<name>A0A0E9NFT1_SAICN</name>
<accession>A0A0E9NFT1</accession>
<organism evidence="3 4">
    <name type="scientific">Saitoella complicata (strain BCRC 22490 / CBS 7301 / JCM 7358 / NBRC 10748 / NRRL Y-17804)</name>
    <dbReference type="NCBI Taxonomy" id="698492"/>
    <lineage>
        <taxon>Eukaryota</taxon>
        <taxon>Fungi</taxon>
        <taxon>Dikarya</taxon>
        <taxon>Ascomycota</taxon>
        <taxon>Taphrinomycotina</taxon>
        <taxon>Taphrinomycotina incertae sedis</taxon>
        <taxon>Saitoella</taxon>
    </lineage>
</organism>
<dbReference type="SUPFAM" id="SSF55874">
    <property type="entry name" value="ATPase domain of HSP90 chaperone/DNA topoisomerase II/histidine kinase"/>
    <property type="match status" value="1"/>
</dbReference>
<dbReference type="Pfam" id="PF12449">
    <property type="entry name" value="DUF3684"/>
    <property type="match status" value="1"/>
</dbReference>
<dbReference type="PANTHER" id="PTHR47839">
    <property type="entry name" value="DOMAIN PROTEIN, PUTATIVE (AFU_ORTHOLOGUE AFUA_6G04830)-RELATED"/>
    <property type="match status" value="1"/>
</dbReference>
<dbReference type="Gene3D" id="3.30.565.10">
    <property type="entry name" value="Histidine kinase-like ATPase, C-terminal domain"/>
    <property type="match status" value="1"/>
</dbReference>
<dbReference type="NCBIfam" id="NF047352">
    <property type="entry name" value="P_loop_sacsin"/>
    <property type="match status" value="1"/>
</dbReference>
<sequence length="1651" mass="184157">MTGETMDYTTLQALTLGDRGVEEPVSVNQRALVDKILARYASENTTLRELLQNSDDANATSVEIHYETKSKLPLNPTTLQRTRASRLILKNNGFPFRDQDWSRLKRIAEGNADESKIGAFGVGFYSVFSVCEDPFVSSGGECMAFYWGRTEGTKDQLFARRAKVGGEHEKDGWTTFVLNMREEMELPNLPDLCRFLTTSLTFARSLANISLFFDSKPLITISRISSPSSTLSLPTTLKYTCPQKMLNLQSVASSAVQISVEYLNAVLYKPDRGPDTSFRGRFLKFVTAEPEKPKVTPDWMARTQATAFLRVATASISCSVKPSYAQNLSRATKKPPPKQTSLSLLCINKDEYAASSVTDPVFRDLVSFPNQGRCFIGFPTHQTTGVATHLAAPGLIPTVERESVDLVDPFIKIWNFEMLYAAGILARIVYHTELAALPGGEAGWERAIHTMQLFTVHGSTPSAKIGQSIEEAFHECSKNYSVPIVSTQGVLPSSEVRLLGDSKITFLEKVPVVPRVVEEAKGASAFLDRMVEMGLIAAVGVEDVVRELEARPFGYAQVNDLLGWMGGNAMTLQDKQRILNVAVAVAEDGSVYNLGKGRWFLNAKVIPEGWPVPLTCVPYALTKKLDRFALEMLGWEELDPLSWVKWICDTKKDVVLKDLEGDKEFAVTVLGVVSRQWESLSPSTRGGLVALLRGKRCVPTRNGMMKPEEAYFHTVNLFQDLPVIETMKGVKEKVLIQLGVRKTVELQIVFDRLFKGGEWSHVELITYLTGVKDDIPKKEIERLKKTPMCTAEGDPTKRYLASDLHEPNDTLRALGLPILQWKTKENKAWKPLSDEARFLYMLGLRKYPTVDKILELAASEDVTLRNNALAYFIAGYTGHGYVRDYKPANVQHAFCPAEPDVNGVVKLYKPTMVFTQPLAAMFGFPVLRRDLWPASLQLGVKADPPIDKVVNRLLQNPPVTTEIARVQFEYLAGRTGDMAIEYVNQLSNANIVPIATSTGKIKHVAPNTCFLNTQSSEASFYREIFSYVDFGSLANAFLKHVGTKLEPTQMQIAEMLVKSPGDIYRLAQTDDKYLSLLRQLAINIASLRKNRGLFEQLKQRPFLLAHKVIPASDGAQAGDDDEDDMQSHVLAAASDIVIVDDFVSYNHFKSDLLAAPQEDALESFYEMLGASRVSNVIKENHRVAGIAKATQDTEELRKLINERTSLFLHETSEAVAYDAKWLARCLRVVMVDKIQLQRTMQFGTRVSTQAQTTSAFVQQIKGAWQLNVTPNWDFYDIAQALCKLLLVKSKVHDPLLFTSLLTTDLKLLRRRGYNVDRILANKEEARKLAEQKRQKDLEEHEKALAIEAVKEKEREKERSIQVEGTPRTPQKPIPGAFPESTGKHTLIQTPSGHQESQDLYGKLRRKLGWGGNTDNTSVGTLDHRPSNSNTDMAPIHKGTVEHGPLAAPAEKVTSTAKLEQTLRYAVSASHPADAKQLVSPPTMTTVKEAVSTYCDSSSGHNSRLVGEVSGIRFYVSEDVPDEERDNALAYFAKDLRDFVDILKRLAGVFDCEYRVFNIFYDKKGPNIAFNRGGTIYCNLRYYLQLHAGDAGRGKTSDAVVYWYVSLAHEFAHNLVQEHSAGHSFYTESLISQYFGRVVPLLAGPGQLQLEN</sequence>
<dbReference type="STRING" id="698492.A0A0E9NFT1"/>
<evidence type="ECO:0000313" key="4">
    <source>
        <dbReference type="Proteomes" id="UP000033140"/>
    </source>
</evidence>
<reference evidence="3 4" key="2">
    <citation type="journal article" date="2014" name="J. Gen. Appl. Microbiol.">
        <title>The early diverging ascomycetous budding yeast Saitoella complicata has three histone deacetylases belonging to the Clr6, Hos2, and Rpd3 lineages.</title>
        <authorList>
            <person name="Nishida H."/>
            <person name="Matsumoto T."/>
            <person name="Kondo S."/>
            <person name="Hamamoto M."/>
            <person name="Yoshikawa H."/>
        </authorList>
    </citation>
    <scope>NUCLEOTIDE SEQUENCE [LARGE SCALE GENOMIC DNA]</scope>
    <source>
        <strain evidence="3 4">NRRL Y-17804</strain>
    </source>
</reference>
<gene>
    <name evidence="3" type="ORF">G7K_2843-t1</name>
</gene>
<keyword evidence="4" id="KW-1185">Reference proteome</keyword>
<reference evidence="3 4" key="3">
    <citation type="journal article" date="2015" name="Genome Announc.">
        <title>Draft Genome Sequence of the Archiascomycetous Yeast Saitoella complicata.</title>
        <authorList>
            <person name="Yamauchi K."/>
            <person name="Kondo S."/>
            <person name="Hamamoto M."/>
            <person name="Takahashi Y."/>
            <person name="Ogura Y."/>
            <person name="Hayashi T."/>
            <person name="Nishida H."/>
        </authorList>
    </citation>
    <scope>NUCLEOTIDE SEQUENCE [LARGE SCALE GENOMIC DNA]</scope>
    <source>
        <strain evidence="3 4">NRRL Y-17804</strain>
    </source>
</reference>
<evidence type="ECO:0000313" key="3">
    <source>
        <dbReference type="EMBL" id="GAO48673.1"/>
    </source>
</evidence>
<dbReference type="Proteomes" id="UP000033140">
    <property type="component" value="Unassembled WGS sequence"/>
</dbReference>
<evidence type="ECO:0000259" key="2">
    <source>
        <dbReference type="Pfam" id="PF25794"/>
    </source>
</evidence>
<protein>
    <recommendedName>
        <fullName evidence="2">Sacsin/Nov domain-containing protein</fullName>
    </recommendedName>
</protein>
<dbReference type="OMA" id="VYWWVIL"/>
<dbReference type="InterPro" id="IPR022155">
    <property type="entry name" value="DUF3684"/>
</dbReference>
<proteinExistence type="predicted"/>
<reference evidence="3 4" key="1">
    <citation type="journal article" date="2011" name="J. Gen. Appl. Microbiol.">
        <title>Draft genome sequencing of the enigmatic yeast Saitoella complicata.</title>
        <authorList>
            <person name="Nishida H."/>
            <person name="Hamamoto M."/>
            <person name="Sugiyama J."/>
        </authorList>
    </citation>
    <scope>NUCLEOTIDE SEQUENCE [LARGE SCALE GENOMIC DNA]</scope>
    <source>
        <strain evidence="3 4">NRRL Y-17804</strain>
    </source>
</reference>
<comment type="caution">
    <text evidence="3">The sequence shown here is derived from an EMBL/GenBank/DDBJ whole genome shotgun (WGS) entry which is preliminary data.</text>
</comment>
<evidence type="ECO:0000256" key="1">
    <source>
        <dbReference type="SAM" id="MobiDB-lite"/>
    </source>
</evidence>
<dbReference type="EMBL" id="BACD03000016">
    <property type="protein sequence ID" value="GAO48673.1"/>
    <property type="molecule type" value="Genomic_DNA"/>
</dbReference>
<feature type="domain" description="Sacsin/Nov" evidence="2">
    <location>
        <begin position="33"/>
        <end position="141"/>
    </location>
</feature>
<dbReference type="Pfam" id="PF25794">
    <property type="entry name" value="SACS"/>
    <property type="match status" value="1"/>
</dbReference>
<dbReference type="InterPro" id="IPR036890">
    <property type="entry name" value="HATPase_C_sf"/>
</dbReference>
<feature type="compositionally biased region" description="Basic and acidic residues" evidence="1">
    <location>
        <begin position="1351"/>
        <end position="1360"/>
    </location>
</feature>
<dbReference type="InterPro" id="IPR058210">
    <property type="entry name" value="SACS/Nov_dom"/>
</dbReference>
<feature type="region of interest" description="Disordered" evidence="1">
    <location>
        <begin position="1351"/>
        <end position="1376"/>
    </location>
</feature>